<dbReference type="EMBL" id="UGTJ01000001">
    <property type="protein sequence ID" value="SUB80719.1"/>
    <property type="molecule type" value="Genomic_DNA"/>
</dbReference>
<comment type="similarity">
    <text evidence="1">Belongs to the 5'-nucleotidase family.</text>
</comment>
<evidence type="ECO:0000313" key="4">
    <source>
        <dbReference type="Proteomes" id="UP000255283"/>
    </source>
</evidence>
<keyword evidence="1" id="KW-0378">Hydrolase</keyword>
<dbReference type="InterPro" id="IPR036907">
    <property type="entry name" value="5'-Nucleotdase_C_sf"/>
</dbReference>
<dbReference type="InterPro" id="IPR006179">
    <property type="entry name" value="5_nucleotidase/apyrase"/>
</dbReference>
<dbReference type="AlphaFoldDB" id="A0AAQ1UIZ5"/>
<dbReference type="Gene3D" id="3.90.780.10">
    <property type="entry name" value="5'-Nucleotidase, C-terminal domain"/>
    <property type="match status" value="1"/>
</dbReference>
<feature type="domain" description="5'-Nucleotidase C-terminal" evidence="2">
    <location>
        <begin position="138"/>
        <end position="271"/>
    </location>
</feature>
<keyword evidence="1" id="KW-0547">Nucleotide-binding</keyword>
<dbReference type="Proteomes" id="UP000255283">
    <property type="component" value="Unassembled WGS sequence"/>
</dbReference>
<dbReference type="InterPro" id="IPR008334">
    <property type="entry name" value="5'-Nucleotdase_C"/>
</dbReference>
<dbReference type="SUPFAM" id="SSF55816">
    <property type="entry name" value="5'-nucleotidase (syn. UDP-sugar hydrolase), C-terminal domain"/>
    <property type="match status" value="1"/>
</dbReference>
<protein>
    <submittedName>
        <fullName evidence="3">Trifunctional nucleotide phosphoesterase protein YfkN</fullName>
    </submittedName>
</protein>
<dbReference type="PANTHER" id="PTHR11575:SF24">
    <property type="entry name" value="5'-NUCLEOTIDASE"/>
    <property type="match status" value="1"/>
</dbReference>
<dbReference type="GO" id="GO:0016787">
    <property type="term" value="F:hydrolase activity"/>
    <property type="evidence" value="ECO:0007669"/>
    <property type="project" value="UniProtKB-KW"/>
</dbReference>
<reference evidence="3 4" key="1">
    <citation type="submission" date="2018-06" db="EMBL/GenBank/DDBJ databases">
        <authorList>
            <consortium name="Pathogen Informatics"/>
            <person name="Doyle S."/>
        </authorList>
    </citation>
    <scope>NUCLEOTIDE SEQUENCE [LARGE SCALE GENOMIC DNA]</scope>
    <source>
        <strain evidence="3 4">NCTC13063</strain>
    </source>
</reference>
<dbReference type="GO" id="GO:0000166">
    <property type="term" value="F:nucleotide binding"/>
    <property type="evidence" value="ECO:0007669"/>
    <property type="project" value="UniProtKB-KW"/>
</dbReference>
<dbReference type="Pfam" id="PF02872">
    <property type="entry name" value="5_nucleotid_C"/>
    <property type="match status" value="1"/>
</dbReference>
<evidence type="ECO:0000259" key="2">
    <source>
        <dbReference type="Pfam" id="PF02872"/>
    </source>
</evidence>
<organism evidence="3 4">
    <name type="scientific">Segatella buccae</name>
    <dbReference type="NCBI Taxonomy" id="28126"/>
    <lineage>
        <taxon>Bacteria</taxon>
        <taxon>Pseudomonadati</taxon>
        <taxon>Bacteroidota</taxon>
        <taxon>Bacteroidia</taxon>
        <taxon>Bacteroidales</taxon>
        <taxon>Prevotellaceae</taxon>
        <taxon>Segatella</taxon>
    </lineage>
</organism>
<dbReference type="GO" id="GO:0009166">
    <property type="term" value="P:nucleotide catabolic process"/>
    <property type="evidence" value="ECO:0007669"/>
    <property type="project" value="InterPro"/>
</dbReference>
<dbReference type="PRINTS" id="PR01607">
    <property type="entry name" value="APYRASEFAMLY"/>
</dbReference>
<comment type="caution">
    <text evidence="3">The sequence shown here is derived from an EMBL/GenBank/DDBJ whole genome shotgun (WGS) entry which is preliminary data.</text>
</comment>
<name>A0AAQ1UIZ5_9BACT</name>
<evidence type="ECO:0000256" key="1">
    <source>
        <dbReference type="RuleBase" id="RU362119"/>
    </source>
</evidence>
<evidence type="ECO:0000313" key="3">
    <source>
        <dbReference type="EMBL" id="SUB80719.1"/>
    </source>
</evidence>
<proteinExistence type="inferred from homology"/>
<gene>
    <name evidence="3" type="primary">yfkN_3</name>
    <name evidence="3" type="ORF">NCTC13063_02015</name>
</gene>
<sequence length="315" mass="34821">MIIKYCLSFQRNIARNSSTASGYAEKRMQSYDYFPDIPNFALFSLSFVSFCLSLHESNIRTMQKYNVMLAAASMLLVGASCASHYQLASVDRSRLLIDRRYDATPDAAAATFIMPYRHEVDSVMRPVVGRVACYMAAKRPESQLSNLLADILLWCGPRFNEKPDFAVYNMGGIRAALAEGDVTLGDIVDMAPFENKICFLTLSGTKVLELFGQIAHRGGEAVSHGVEMVITKDGKLVSAKINGEPVAPARSYRVATLDYVAQGNDQMEAFKTRTNMVSPQGAENNVRFLIVDYFKDQTAHGIVVAPKVEGRIVVE</sequence>
<dbReference type="PANTHER" id="PTHR11575">
    <property type="entry name" value="5'-NUCLEOTIDASE-RELATED"/>
    <property type="match status" value="1"/>
</dbReference>
<accession>A0AAQ1UIZ5</accession>